<keyword evidence="3" id="KW-0804">Transcription</keyword>
<keyword evidence="2" id="KW-0238">DNA-binding</keyword>
<evidence type="ECO:0000256" key="1">
    <source>
        <dbReference type="ARBA" id="ARBA00023015"/>
    </source>
</evidence>
<dbReference type="STRING" id="688867.SAMN05660236_4024"/>
<dbReference type="InterPro" id="IPR000792">
    <property type="entry name" value="Tscrpt_reg_LuxR_C"/>
</dbReference>
<dbReference type="PANTHER" id="PTHR44688">
    <property type="entry name" value="DNA-BINDING TRANSCRIPTIONAL ACTIVATOR DEVR_DOSR"/>
    <property type="match status" value="1"/>
</dbReference>
<accession>A0A1T5M131</accession>
<dbReference type="EMBL" id="FUZU01000003">
    <property type="protein sequence ID" value="SKC81815.1"/>
    <property type="molecule type" value="Genomic_DNA"/>
</dbReference>
<evidence type="ECO:0000256" key="3">
    <source>
        <dbReference type="ARBA" id="ARBA00023163"/>
    </source>
</evidence>
<dbReference type="GO" id="GO:0003677">
    <property type="term" value="F:DNA binding"/>
    <property type="evidence" value="ECO:0007669"/>
    <property type="project" value="UniProtKB-KW"/>
</dbReference>
<evidence type="ECO:0000313" key="5">
    <source>
        <dbReference type="EMBL" id="SKC81815.1"/>
    </source>
</evidence>
<reference evidence="5 6" key="1">
    <citation type="submission" date="2017-02" db="EMBL/GenBank/DDBJ databases">
        <authorList>
            <person name="Peterson S.W."/>
        </authorList>
    </citation>
    <scope>NUCLEOTIDE SEQUENCE [LARGE SCALE GENOMIC DNA]</scope>
    <source>
        <strain evidence="5 6">DSM 25262</strain>
    </source>
</reference>
<feature type="domain" description="HTH luxR-type" evidence="4">
    <location>
        <begin position="186"/>
        <end position="251"/>
    </location>
</feature>
<evidence type="ECO:0000313" key="6">
    <source>
        <dbReference type="Proteomes" id="UP000190961"/>
    </source>
</evidence>
<dbReference type="SMART" id="SM00421">
    <property type="entry name" value="HTH_LUXR"/>
    <property type="match status" value="1"/>
</dbReference>
<organism evidence="5 6">
    <name type="scientific">Ohtaekwangia koreensis</name>
    <dbReference type="NCBI Taxonomy" id="688867"/>
    <lineage>
        <taxon>Bacteria</taxon>
        <taxon>Pseudomonadati</taxon>
        <taxon>Bacteroidota</taxon>
        <taxon>Cytophagia</taxon>
        <taxon>Cytophagales</taxon>
        <taxon>Fulvivirgaceae</taxon>
        <taxon>Ohtaekwangia</taxon>
    </lineage>
</organism>
<dbReference type="Gene3D" id="1.10.10.10">
    <property type="entry name" value="Winged helix-like DNA-binding domain superfamily/Winged helix DNA-binding domain"/>
    <property type="match status" value="1"/>
</dbReference>
<dbReference type="PRINTS" id="PR00038">
    <property type="entry name" value="HTHLUXR"/>
</dbReference>
<dbReference type="PROSITE" id="PS50043">
    <property type="entry name" value="HTH_LUXR_2"/>
    <property type="match status" value="1"/>
</dbReference>
<dbReference type="OrthoDB" id="1727128at2"/>
<sequence length="253" mass="29288">MKINSASTLLTKNHIGKVSEQERLQQNDYLDAVKAFARLTYESIYIIDYETMTFEYVSENPIFLCGHSPEEVMKLGYDFYFKNVPENDLALLNIINEAGFDFFKDLPGEEKILYSITYDFHLLNADGKKTLINHKLTPLLLTKDKRMWKAMCIVSISHHKSAGNICIFKQGSDEIWEFDLKDKGWHKSEKPKLTKREIEVLHLYAQGLSISEIADKVSVAPDTVKYYRRQIFERLNVRTIAEALAYAVNSKIM</sequence>
<keyword evidence="1" id="KW-0805">Transcription regulation</keyword>
<dbReference type="RefSeq" id="WP_079688591.1">
    <property type="nucleotide sequence ID" value="NZ_FUZU01000003.1"/>
</dbReference>
<gene>
    <name evidence="5" type="ORF">SAMN05660236_4024</name>
</gene>
<dbReference type="CDD" id="cd06170">
    <property type="entry name" value="LuxR_C_like"/>
    <property type="match status" value="1"/>
</dbReference>
<name>A0A1T5M131_9BACT</name>
<evidence type="ECO:0000256" key="2">
    <source>
        <dbReference type="ARBA" id="ARBA00023125"/>
    </source>
</evidence>
<dbReference type="Pfam" id="PF00196">
    <property type="entry name" value="GerE"/>
    <property type="match status" value="1"/>
</dbReference>
<dbReference type="PANTHER" id="PTHR44688:SF16">
    <property type="entry name" value="DNA-BINDING TRANSCRIPTIONAL ACTIVATOR DEVR_DOSR"/>
    <property type="match status" value="1"/>
</dbReference>
<dbReference type="SUPFAM" id="SSF46894">
    <property type="entry name" value="C-terminal effector domain of the bipartite response regulators"/>
    <property type="match status" value="1"/>
</dbReference>
<dbReference type="InterPro" id="IPR016032">
    <property type="entry name" value="Sig_transdc_resp-reg_C-effctor"/>
</dbReference>
<protein>
    <submittedName>
        <fullName evidence="5">Regulatory protein, luxR family</fullName>
    </submittedName>
</protein>
<dbReference type="AlphaFoldDB" id="A0A1T5M131"/>
<keyword evidence="6" id="KW-1185">Reference proteome</keyword>
<dbReference type="GO" id="GO:0006355">
    <property type="term" value="P:regulation of DNA-templated transcription"/>
    <property type="evidence" value="ECO:0007669"/>
    <property type="project" value="InterPro"/>
</dbReference>
<proteinExistence type="predicted"/>
<evidence type="ECO:0000259" key="4">
    <source>
        <dbReference type="PROSITE" id="PS50043"/>
    </source>
</evidence>
<dbReference type="Gene3D" id="3.30.450.20">
    <property type="entry name" value="PAS domain"/>
    <property type="match status" value="1"/>
</dbReference>
<dbReference type="Proteomes" id="UP000190961">
    <property type="component" value="Unassembled WGS sequence"/>
</dbReference>
<dbReference type="InterPro" id="IPR036388">
    <property type="entry name" value="WH-like_DNA-bd_sf"/>
</dbReference>